<dbReference type="EMBL" id="AZQP01000013">
    <property type="protein sequence ID" value="EYE88767.1"/>
    <property type="molecule type" value="Genomic_DNA"/>
</dbReference>
<feature type="domain" description="CheW-like" evidence="1">
    <location>
        <begin position="4"/>
        <end position="144"/>
    </location>
</feature>
<dbReference type="Gene3D" id="2.40.50.180">
    <property type="entry name" value="CheA-289, Domain 4"/>
    <property type="match status" value="1"/>
</dbReference>
<dbReference type="SUPFAM" id="SSF50341">
    <property type="entry name" value="CheW-like"/>
    <property type="match status" value="1"/>
</dbReference>
<dbReference type="Proteomes" id="UP000019681">
    <property type="component" value="Unassembled WGS sequence"/>
</dbReference>
<dbReference type="GO" id="GO:0005829">
    <property type="term" value="C:cytosol"/>
    <property type="evidence" value="ECO:0007669"/>
    <property type="project" value="TreeGrafter"/>
</dbReference>
<evidence type="ECO:0000259" key="1">
    <source>
        <dbReference type="PROSITE" id="PS50851"/>
    </source>
</evidence>
<comment type="caution">
    <text evidence="2">The sequence shown here is derived from an EMBL/GenBank/DDBJ whole genome shotgun (WGS) entry which is preliminary data.</text>
</comment>
<dbReference type="Pfam" id="PF01584">
    <property type="entry name" value="CheW"/>
    <property type="match status" value="1"/>
</dbReference>
<sequence>MSEMRKLVVFKINEDEFAADIMQVERILGYVEPTKIPEAPYFVKGVIKYENKILPIIDLKNRLNINDTKTNTEPKIIVVKHNERNIGLIVDLVTEVIDIKQESIEPAPGIVQGISNKYITGIVKIEDRIIVLINTERIVSNDDIEALNSLA</sequence>
<dbReference type="GO" id="GO:0006935">
    <property type="term" value="P:chemotaxis"/>
    <property type="evidence" value="ECO:0007669"/>
    <property type="project" value="InterPro"/>
</dbReference>
<proteinExistence type="predicted"/>
<dbReference type="GO" id="GO:0007165">
    <property type="term" value="P:signal transduction"/>
    <property type="evidence" value="ECO:0007669"/>
    <property type="project" value="InterPro"/>
</dbReference>
<dbReference type="Gene3D" id="2.30.30.40">
    <property type="entry name" value="SH3 Domains"/>
    <property type="match status" value="1"/>
</dbReference>
<dbReference type="InterPro" id="IPR036061">
    <property type="entry name" value="CheW-like_dom_sf"/>
</dbReference>
<gene>
    <name evidence="2" type="ORF">Q428_05805</name>
</gene>
<name>A0A017RVQ6_9CLOT</name>
<evidence type="ECO:0000313" key="2">
    <source>
        <dbReference type="EMBL" id="EYE88767.1"/>
    </source>
</evidence>
<dbReference type="STRING" id="1403537.Q428_05805"/>
<dbReference type="PANTHER" id="PTHR22617">
    <property type="entry name" value="CHEMOTAXIS SENSOR HISTIDINE KINASE-RELATED"/>
    <property type="match status" value="1"/>
</dbReference>
<dbReference type="InterPro" id="IPR002545">
    <property type="entry name" value="CheW-lke_dom"/>
</dbReference>
<dbReference type="PANTHER" id="PTHR22617:SF23">
    <property type="entry name" value="CHEMOTAXIS PROTEIN CHEW"/>
    <property type="match status" value="1"/>
</dbReference>
<reference evidence="2 3" key="1">
    <citation type="journal article" date="2014" name="Genome Announc.">
        <title>Draft Genome Sequence of Fervidicella metallireducens Strain AeBT, an Iron-Reducing Thermoanaerobe from the Great Artesian Basin.</title>
        <authorList>
            <person name="Patel B.K."/>
        </authorList>
    </citation>
    <scope>NUCLEOTIDE SEQUENCE [LARGE SCALE GENOMIC DNA]</scope>
    <source>
        <strain evidence="2 3">AeB</strain>
    </source>
</reference>
<accession>A0A017RVQ6</accession>
<organism evidence="2 3">
    <name type="scientific">Fervidicella metallireducens AeB</name>
    <dbReference type="NCBI Taxonomy" id="1403537"/>
    <lineage>
        <taxon>Bacteria</taxon>
        <taxon>Bacillati</taxon>
        <taxon>Bacillota</taxon>
        <taxon>Clostridia</taxon>
        <taxon>Eubacteriales</taxon>
        <taxon>Clostridiaceae</taxon>
        <taxon>Fervidicella</taxon>
    </lineage>
</organism>
<protein>
    <submittedName>
        <fullName evidence="2">Chemotaxis protein CheW</fullName>
    </submittedName>
</protein>
<dbReference type="SMART" id="SM00260">
    <property type="entry name" value="CheW"/>
    <property type="match status" value="1"/>
</dbReference>
<dbReference type="RefSeq" id="WP_035378998.1">
    <property type="nucleotide sequence ID" value="NZ_AZQP01000013.1"/>
</dbReference>
<dbReference type="InterPro" id="IPR039315">
    <property type="entry name" value="CheW"/>
</dbReference>
<evidence type="ECO:0000313" key="3">
    <source>
        <dbReference type="Proteomes" id="UP000019681"/>
    </source>
</evidence>
<dbReference type="PROSITE" id="PS50851">
    <property type="entry name" value="CHEW"/>
    <property type="match status" value="1"/>
</dbReference>
<dbReference type="AlphaFoldDB" id="A0A017RVQ6"/>
<keyword evidence="3" id="KW-1185">Reference proteome</keyword>